<sequence>MAPGAILRVTALLRFILLVAGAATATATAARFSRLFSFGDSLTDTGNLVLLPAGRDVPERRLPYGQTFFHRATGRASDGRIAIDFIAEALELPRLKPYLAGEGADGFRHGANFAVGPPQRPELIGVGAKTVLVQGMLPIGCEPRVLELFKLKHGRSTAGDDSDYDAATGCLKSFNELAEQHNRALTAALDELRRAHPGTAIVYADLYRAVTDIAVSPRRYGNVH</sequence>
<accession>A3C4E7</accession>
<dbReference type="InterPro" id="IPR036514">
    <property type="entry name" value="SGNH_hydro_sf"/>
</dbReference>
<evidence type="ECO:0000313" key="4">
    <source>
        <dbReference type="EMBL" id="EAZ15960.1"/>
    </source>
</evidence>
<protein>
    <recommendedName>
        <fullName evidence="5">GDSL esterase/lipase</fullName>
    </recommendedName>
</protein>
<dbReference type="Gene3D" id="3.40.50.1110">
    <property type="entry name" value="SGNH hydrolase"/>
    <property type="match status" value="2"/>
</dbReference>
<evidence type="ECO:0000256" key="1">
    <source>
        <dbReference type="ARBA" id="ARBA00008668"/>
    </source>
</evidence>
<feature type="chain" id="PRO_5002651707" description="GDSL esterase/lipase" evidence="3">
    <location>
        <begin position="22"/>
        <end position="224"/>
    </location>
</feature>
<gene>
    <name evidence="4" type="ORF">OsJ_31404</name>
</gene>
<reference evidence="4" key="2">
    <citation type="submission" date="2008-12" db="EMBL/GenBank/DDBJ databases">
        <title>Improved gene annotation of the rice (Oryza sativa) genomes.</title>
        <authorList>
            <person name="Wang J."/>
            <person name="Li R."/>
            <person name="Fan W."/>
            <person name="Huang Q."/>
            <person name="Zhang J."/>
            <person name="Zhou Y."/>
            <person name="Hu Y."/>
            <person name="Zi S."/>
            <person name="Li J."/>
            <person name="Ni P."/>
            <person name="Zheng H."/>
            <person name="Zhang Y."/>
            <person name="Zhao M."/>
            <person name="Hao Q."/>
            <person name="McDermott J."/>
            <person name="Samudrala R."/>
            <person name="Kristiansen K."/>
            <person name="Wong G.K.-S."/>
        </authorList>
    </citation>
    <scope>NUCLEOTIDE SEQUENCE</scope>
</reference>
<name>A3C4E7_ORYSJ</name>
<organism evidence="4">
    <name type="scientific">Oryza sativa subsp. japonica</name>
    <name type="common">Rice</name>
    <dbReference type="NCBI Taxonomy" id="39947"/>
    <lineage>
        <taxon>Eukaryota</taxon>
        <taxon>Viridiplantae</taxon>
        <taxon>Streptophyta</taxon>
        <taxon>Embryophyta</taxon>
        <taxon>Tracheophyta</taxon>
        <taxon>Spermatophyta</taxon>
        <taxon>Magnoliopsida</taxon>
        <taxon>Liliopsida</taxon>
        <taxon>Poales</taxon>
        <taxon>Poaceae</taxon>
        <taxon>BOP clade</taxon>
        <taxon>Oryzoideae</taxon>
        <taxon>Oryzeae</taxon>
        <taxon>Oryzinae</taxon>
        <taxon>Oryza</taxon>
        <taxon>Oryza sativa</taxon>
    </lineage>
</organism>
<dbReference type="InterPro" id="IPR001087">
    <property type="entry name" value="GDSL"/>
</dbReference>
<comment type="similarity">
    <text evidence="1">Belongs to the 'GDSL' lipolytic enzyme family.</text>
</comment>
<feature type="signal peptide" evidence="3">
    <location>
        <begin position="1"/>
        <end position="21"/>
    </location>
</feature>
<dbReference type="EMBL" id="CM000147">
    <property type="protein sequence ID" value="EAZ15960.1"/>
    <property type="molecule type" value="Genomic_DNA"/>
</dbReference>
<dbReference type="GO" id="GO:0016788">
    <property type="term" value="F:hydrolase activity, acting on ester bonds"/>
    <property type="evidence" value="ECO:0007669"/>
    <property type="project" value="InterPro"/>
</dbReference>
<keyword evidence="3" id="KW-0732">Signal</keyword>
<dbReference type="PANTHER" id="PTHR22835">
    <property type="entry name" value="ZINC FINGER FYVE DOMAIN CONTAINING PROTEIN"/>
    <property type="match status" value="1"/>
</dbReference>
<proteinExistence type="inferred from homology"/>
<dbReference type="Pfam" id="PF00657">
    <property type="entry name" value="Lipase_GDSL"/>
    <property type="match status" value="2"/>
</dbReference>
<dbReference type="AlphaFoldDB" id="A3C4E7"/>
<evidence type="ECO:0000256" key="3">
    <source>
        <dbReference type="SAM" id="SignalP"/>
    </source>
</evidence>
<evidence type="ECO:0008006" key="5">
    <source>
        <dbReference type="Google" id="ProtNLM"/>
    </source>
</evidence>
<dbReference type="Proteomes" id="UP000007752">
    <property type="component" value="Chromosome 10"/>
</dbReference>
<evidence type="ECO:0000256" key="2">
    <source>
        <dbReference type="ARBA" id="ARBA00023180"/>
    </source>
</evidence>
<reference evidence="4" key="1">
    <citation type="journal article" date="2005" name="PLoS Biol.">
        <title>The genomes of Oryza sativa: a history of duplications.</title>
        <authorList>
            <person name="Yu J."/>
            <person name="Wang J."/>
            <person name="Lin W."/>
            <person name="Li S."/>
            <person name="Li H."/>
            <person name="Zhou J."/>
            <person name="Ni P."/>
            <person name="Dong W."/>
            <person name="Hu S."/>
            <person name="Zeng C."/>
            <person name="Zhang J."/>
            <person name="Zhang Y."/>
            <person name="Li R."/>
            <person name="Xu Z."/>
            <person name="Li S."/>
            <person name="Li X."/>
            <person name="Zheng H."/>
            <person name="Cong L."/>
            <person name="Lin L."/>
            <person name="Yin J."/>
            <person name="Geng J."/>
            <person name="Li G."/>
            <person name="Shi J."/>
            <person name="Liu J."/>
            <person name="Lv H."/>
            <person name="Li J."/>
            <person name="Wang J."/>
            <person name="Deng Y."/>
            <person name="Ran L."/>
            <person name="Shi X."/>
            <person name="Wang X."/>
            <person name="Wu Q."/>
            <person name="Li C."/>
            <person name="Ren X."/>
            <person name="Wang J."/>
            <person name="Wang X."/>
            <person name="Li D."/>
            <person name="Liu D."/>
            <person name="Zhang X."/>
            <person name="Ji Z."/>
            <person name="Zhao W."/>
            <person name="Sun Y."/>
            <person name="Zhang Z."/>
            <person name="Bao J."/>
            <person name="Han Y."/>
            <person name="Dong L."/>
            <person name="Ji J."/>
            <person name="Chen P."/>
            <person name="Wu S."/>
            <person name="Liu J."/>
            <person name="Xiao Y."/>
            <person name="Bu D."/>
            <person name="Tan J."/>
            <person name="Yang L."/>
            <person name="Ye C."/>
            <person name="Zhang J."/>
            <person name="Xu J."/>
            <person name="Zhou Y."/>
            <person name="Yu Y."/>
            <person name="Zhang B."/>
            <person name="Zhuang S."/>
            <person name="Wei H."/>
            <person name="Liu B."/>
            <person name="Lei M."/>
            <person name="Yu H."/>
            <person name="Li Y."/>
            <person name="Xu H."/>
            <person name="Wei S."/>
            <person name="He X."/>
            <person name="Fang L."/>
            <person name="Zhang Z."/>
            <person name="Zhang Y."/>
            <person name="Huang X."/>
            <person name="Su Z."/>
            <person name="Tong W."/>
            <person name="Li J."/>
            <person name="Tong Z."/>
            <person name="Li S."/>
            <person name="Ye J."/>
            <person name="Wang L."/>
            <person name="Fang L."/>
            <person name="Lei T."/>
            <person name="Chen C."/>
            <person name="Chen H."/>
            <person name="Xu Z."/>
            <person name="Li H."/>
            <person name="Huang H."/>
            <person name="Zhang F."/>
            <person name="Xu H."/>
            <person name="Li N."/>
            <person name="Zhao C."/>
            <person name="Li S."/>
            <person name="Dong L."/>
            <person name="Huang Y."/>
            <person name="Li L."/>
            <person name="Xi Y."/>
            <person name="Qi Q."/>
            <person name="Li W."/>
            <person name="Zhang B."/>
            <person name="Hu W."/>
            <person name="Zhang Y."/>
            <person name="Tian X."/>
            <person name="Jiao Y."/>
            <person name="Liang X."/>
            <person name="Jin J."/>
            <person name="Gao L."/>
            <person name="Zheng W."/>
            <person name="Hao B."/>
            <person name="Liu S."/>
            <person name="Wang W."/>
            <person name="Yuan L."/>
            <person name="Cao M."/>
            <person name="McDermott J."/>
            <person name="Samudrala R."/>
            <person name="Wang J."/>
            <person name="Wong G.K."/>
            <person name="Yang H."/>
        </authorList>
    </citation>
    <scope>NUCLEOTIDE SEQUENCE [LARGE SCALE GENOMIC DNA]</scope>
</reference>
<dbReference type="PANTHER" id="PTHR22835:SF663">
    <property type="entry name" value="LIPASE-LIKE"/>
    <property type="match status" value="1"/>
</dbReference>
<keyword evidence="2" id="KW-0325">Glycoprotein</keyword>